<evidence type="ECO:0000256" key="7">
    <source>
        <dbReference type="ARBA" id="ARBA00023239"/>
    </source>
</evidence>
<dbReference type="InterPro" id="IPR013798">
    <property type="entry name" value="Indole-3-glycerol_P_synth_dom"/>
</dbReference>
<dbReference type="Gene3D" id="3.20.20.70">
    <property type="entry name" value="Aldolase class I"/>
    <property type="match status" value="1"/>
</dbReference>
<evidence type="ECO:0000256" key="3">
    <source>
        <dbReference type="ARBA" id="ARBA00022605"/>
    </source>
</evidence>
<dbReference type="SUPFAM" id="SSF51366">
    <property type="entry name" value="Ribulose-phoshate binding barrel"/>
    <property type="match status" value="1"/>
</dbReference>
<dbReference type="PROSITE" id="PS00614">
    <property type="entry name" value="IGPS"/>
    <property type="match status" value="1"/>
</dbReference>
<dbReference type="PANTHER" id="PTHR22854:SF2">
    <property type="entry name" value="INDOLE-3-GLYCEROL-PHOSPHATE SYNTHASE"/>
    <property type="match status" value="1"/>
</dbReference>
<dbReference type="Proteomes" id="UP000050421">
    <property type="component" value="Unassembled WGS sequence"/>
</dbReference>
<comment type="catalytic activity">
    <reaction evidence="1 8">
        <text>1-(2-carboxyphenylamino)-1-deoxy-D-ribulose 5-phosphate + H(+) = (1S,2R)-1-C-(indol-3-yl)glycerol 3-phosphate + CO2 + H2O</text>
        <dbReference type="Rhea" id="RHEA:23476"/>
        <dbReference type="ChEBI" id="CHEBI:15377"/>
        <dbReference type="ChEBI" id="CHEBI:15378"/>
        <dbReference type="ChEBI" id="CHEBI:16526"/>
        <dbReference type="ChEBI" id="CHEBI:58613"/>
        <dbReference type="ChEBI" id="CHEBI:58866"/>
        <dbReference type="EC" id="4.1.1.48"/>
    </reaction>
</comment>
<dbReference type="eggNOG" id="COG0134">
    <property type="taxonomic scope" value="Bacteria"/>
</dbReference>
<dbReference type="InterPro" id="IPR011060">
    <property type="entry name" value="RibuloseP-bd_barrel"/>
</dbReference>
<dbReference type="OrthoDB" id="9804217at2"/>
<evidence type="ECO:0000256" key="5">
    <source>
        <dbReference type="ARBA" id="ARBA00022822"/>
    </source>
</evidence>
<evidence type="ECO:0000256" key="6">
    <source>
        <dbReference type="ARBA" id="ARBA00023141"/>
    </source>
</evidence>
<sequence length="271" mass="29944">MNILETIITDKFREVAERKSLIPVKLLEKSTFFDGKVVSMKKYVTDPEKFGIIAEFKRKSPSKGLINGAASVEQVSIGYMQAGASALSILTDQEYFGGSSEDLKVARKFNFCPILRKDFVVDEYQIIEAKSIGADCVLLIAAALEPEKLKSLAYFAKSLGMEVLLEVHDLEELKKSLNDGVDLVGVNNRNLKTFDVSIDTSLELVTAIPSSFVKISESGISDPKTLIELKKAGFDGFLIGENFMKSSRPEQAAYNFIQEFKKLASSELSEV</sequence>
<dbReference type="GO" id="GO:0004425">
    <property type="term" value="F:indole-3-glycerol-phosphate synthase activity"/>
    <property type="evidence" value="ECO:0007669"/>
    <property type="project" value="UniProtKB-UniRule"/>
</dbReference>
<evidence type="ECO:0000256" key="4">
    <source>
        <dbReference type="ARBA" id="ARBA00022793"/>
    </source>
</evidence>
<dbReference type="FunFam" id="3.20.20.70:FF:000024">
    <property type="entry name" value="Indole-3-glycerol phosphate synthase"/>
    <property type="match status" value="1"/>
</dbReference>
<evidence type="ECO:0000313" key="10">
    <source>
        <dbReference type="EMBL" id="KPQ19708.1"/>
    </source>
</evidence>
<keyword evidence="5 8" id="KW-0822">Tryptophan biosynthesis</keyword>
<dbReference type="NCBIfam" id="NF001377">
    <property type="entry name" value="PRK00278.2-4"/>
    <property type="match status" value="1"/>
</dbReference>
<keyword evidence="7 8" id="KW-0456">Lyase</keyword>
<dbReference type="GO" id="GO:0004640">
    <property type="term" value="F:phosphoribosylanthranilate isomerase activity"/>
    <property type="evidence" value="ECO:0007669"/>
    <property type="project" value="TreeGrafter"/>
</dbReference>
<keyword evidence="6 8" id="KW-0057">Aromatic amino acid biosynthesis</keyword>
<dbReference type="AlphaFoldDB" id="A0A0P7YF53"/>
<comment type="caution">
    <text evidence="10">The sequence shown here is derived from an EMBL/GenBank/DDBJ whole genome shotgun (WGS) entry which is preliminary data.</text>
</comment>
<evidence type="ECO:0000256" key="2">
    <source>
        <dbReference type="ARBA" id="ARBA00004696"/>
    </source>
</evidence>
<comment type="similarity">
    <text evidence="8">Belongs to the TrpC family.</text>
</comment>
<dbReference type="InterPro" id="IPR001468">
    <property type="entry name" value="Indole-3-GlycerolPSynthase_CS"/>
</dbReference>
<proteinExistence type="inferred from homology"/>
<dbReference type="Pfam" id="PF00218">
    <property type="entry name" value="IGPS"/>
    <property type="match status" value="1"/>
</dbReference>
<keyword evidence="3 8" id="KW-0028">Amino-acid biosynthesis</keyword>
<dbReference type="EMBL" id="LJXT01000006">
    <property type="protein sequence ID" value="KPQ19708.1"/>
    <property type="molecule type" value="Genomic_DNA"/>
</dbReference>
<keyword evidence="4 8" id="KW-0210">Decarboxylase</keyword>
<dbReference type="HAMAP" id="MF_00134_B">
    <property type="entry name" value="IGPS_B"/>
    <property type="match status" value="1"/>
</dbReference>
<dbReference type="CDD" id="cd00331">
    <property type="entry name" value="IGPS"/>
    <property type="match status" value="1"/>
</dbReference>
<gene>
    <name evidence="8 10" type="primary">trpC</name>
    <name evidence="10" type="ORF">HLUCCX10_01625</name>
</gene>
<name>A0A0P7YF53_9BACT</name>
<dbReference type="PANTHER" id="PTHR22854">
    <property type="entry name" value="TRYPTOPHAN BIOSYNTHESIS PROTEIN"/>
    <property type="match status" value="1"/>
</dbReference>
<dbReference type="EC" id="4.1.1.48" evidence="8"/>
<dbReference type="STRING" id="1305737.GCA_000526355_00187"/>
<dbReference type="InterPro" id="IPR045186">
    <property type="entry name" value="Indole-3-glycerol_P_synth"/>
</dbReference>
<reference evidence="10 11" key="1">
    <citation type="submission" date="2015-09" db="EMBL/GenBank/DDBJ databases">
        <title>Identification and resolution of microdiversity through metagenomic sequencing of parallel consortia.</title>
        <authorList>
            <person name="Nelson W.C."/>
            <person name="Romine M.F."/>
            <person name="Lindemann S.R."/>
        </authorList>
    </citation>
    <scope>NUCLEOTIDE SEQUENCE [LARGE SCALE GENOMIC DNA]</scope>
    <source>
        <strain evidence="10">HL-49</strain>
    </source>
</reference>
<accession>A0A0P7YF53</accession>
<dbReference type="InterPro" id="IPR013785">
    <property type="entry name" value="Aldolase_TIM"/>
</dbReference>
<comment type="pathway">
    <text evidence="2 8">Amino-acid biosynthesis; L-tryptophan biosynthesis; L-tryptophan from chorismate: step 4/5.</text>
</comment>
<organism evidence="10 11">
    <name type="scientific">Algoriphagus marincola HL-49</name>
    <dbReference type="NCBI Taxonomy" id="1305737"/>
    <lineage>
        <taxon>Bacteria</taxon>
        <taxon>Pseudomonadati</taxon>
        <taxon>Bacteroidota</taxon>
        <taxon>Cytophagia</taxon>
        <taxon>Cytophagales</taxon>
        <taxon>Cyclobacteriaceae</taxon>
        <taxon>Algoriphagus</taxon>
    </lineage>
</organism>
<protein>
    <recommendedName>
        <fullName evidence="8">Indole-3-glycerol phosphate synthase</fullName>
        <shortName evidence="8">IGPS</shortName>
        <ecNumber evidence="8">4.1.1.48</ecNumber>
    </recommendedName>
</protein>
<evidence type="ECO:0000256" key="1">
    <source>
        <dbReference type="ARBA" id="ARBA00001633"/>
    </source>
</evidence>
<evidence type="ECO:0000256" key="8">
    <source>
        <dbReference type="HAMAP-Rule" id="MF_00134"/>
    </source>
</evidence>
<dbReference type="UniPathway" id="UPA00035">
    <property type="reaction ID" value="UER00043"/>
</dbReference>
<feature type="domain" description="Indole-3-glycerol phosphate synthase" evidence="9">
    <location>
        <begin position="4"/>
        <end position="252"/>
    </location>
</feature>
<dbReference type="GO" id="GO:0000162">
    <property type="term" value="P:L-tryptophan biosynthetic process"/>
    <property type="evidence" value="ECO:0007669"/>
    <property type="project" value="UniProtKB-UniRule"/>
</dbReference>
<evidence type="ECO:0000313" key="11">
    <source>
        <dbReference type="Proteomes" id="UP000050421"/>
    </source>
</evidence>
<dbReference type="PATRIC" id="fig|1305737.6.peg.980"/>
<evidence type="ECO:0000259" key="9">
    <source>
        <dbReference type="Pfam" id="PF00218"/>
    </source>
</evidence>